<dbReference type="GO" id="GO:0022857">
    <property type="term" value="F:transmembrane transporter activity"/>
    <property type="evidence" value="ECO:0007669"/>
    <property type="project" value="InterPro"/>
</dbReference>
<feature type="transmembrane region" description="Helical" evidence="8">
    <location>
        <begin position="209"/>
        <end position="227"/>
    </location>
</feature>
<keyword evidence="9" id="KW-1185">Reference proteome</keyword>
<dbReference type="PANTHER" id="PTHR14233:SF4">
    <property type="entry name" value="SOLUTE CARRIER FAMILY 35 MEMBER F2"/>
    <property type="match status" value="1"/>
</dbReference>
<evidence type="ECO:0000256" key="6">
    <source>
        <dbReference type="ARBA" id="ARBA00023136"/>
    </source>
</evidence>
<comment type="similarity">
    <text evidence="2">Belongs to the SLC35F solute transporter family.</text>
</comment>
<evidence type="ECO:0000256" key="5">
    <source>
        <dbReference type="ARBA" id="ARBA00022989"/>
    </source>
</evidence>
<feature type="transmembrane region" description="Helical" evidence="8">
    <location>
        <begin position="302"/>
        <end position="323"/>
    </location>
</feature>
<protein>
    <submittedName>
        <fullName evidence="10">Solute carrier family 35 member F1</fullName>
    </submittedName>
</protein>
<organism evidence="9 10">
    <name type="scientific">Plectus sambesii</name>
    <dbReference type="NCBI Taxonomy" id="2011161"/>
    <lineage>
        <taxon>Eukaryota</taxon>
        <taxon>Metazoa</taxon>
        <taxon>Ecdysozoa</taxon>
        <taxon>Nematoda</taxon>
        <taxon>Chromadorea</taxon>
        <taxon>Plectida</taxon>
        <taxon>Plectina</taxon>
        <taxon>Plectoidea</taxon>
        <taxon>Plectidae</taxon>
        <taxon>Plectus</taxon>
    </lineage>
</organism>
<keyword evidence="3" id="KW-0813">Transport</keyword>
<proteinExistence type="inferred from homology"/>
<accession>A0A914W1K6</accession>
<feature type="transmembrane region" description="Helical" evidence="8">
    <location>
        <begin position="57"/>
        <end position="78"/>
    </location>
</feature>
<feature type="transmembrane region" description="Helical" evidence="8">
    <location>
        <begin position="174"/>
        <end position="194"/>
    </location>
</feature>
<dbReference type="WBParaSite" id="PSAMB.scaffold2939size22318.g19733.t1">
    <property type="protein sequence ID" value="PSAMB.scaffold2939size22318.g19733.t1"/>
    <property type="gene ID" value="PSAMB.scaffold2939size22318.g19733"/>
</dbReference>
<dbReference type="Pfam" id="PF06027">
    <property type="entry name" value="SLC35F"/>
    <property type="match status" value="1"/>
</dbReference>
<sequence length="424" mass="47583">MNRSTATTAAAEARTLRDERRRLLQKAPTFVMDEVEEGIECSPCCQNKKCRRTVVSLLLGQVLSICLCGTGVSSQFLSSDGVNTPTSQTFINYFFLCFVYGTLLSCKSGENGLLTVFRKRGWQYFLLALFDVEANFLLVYAYQYTNLTSIQLLDCFTIPVVLVLSWMFLSVRYLISHIIGVVICLIGIACLIWADVLEGKSDNEASDRVKGDILCLSGALLYGLSNTAEEFFVKQHNRIEYLGMIGLFGSFISGIQLAIFEHNELAKVTWTWRVISMYLLYALCMFVFYSMVTVVMQRSSALLFNLSILTADFYTLLFGLFLFKYTFHLLYFVSFIVVVGGSAIYMLRETHKRDPDESHCAPFCCTSCCCCGSGSDAGSFDVDNRVVEENQPIGAVTQMRYCPVHGRVVQSRAISSMQHEETPS</sequence>
<evidence type="ECO:0000256" key="8">
    <source>
        <dbReference type="SAM" id="Phobius"/>
    </source>
</evidence>
<feature type="transmembrane region" description="Helical" evidence="8">
    <location>
        <begin position="121"/>
        <end position="142"/>
    </location>
</feature>
<evidence type="ECO:0000313" key="10">
    <source>
        <dbReference type="WBParaSite" id="PSAMB.scaffold2939size22318.g19733.t1"/>
    </source>
</evidence>
<evidence type="ECO:0000256" key="2">
    <source>
        <dbReference type="ARBA" id="ARBA00007863"/>
    </source>
</evidence>
<feature type="transmembrane region" description="Helical" evidence="8">
    <location>
        <begin position="329"/>
        <end position="347"/>
    </location>
</feature>
<name>A0A914W1K6_9BILA</name>
<dbReference type="GO" id="GO:0016020">
    <property type="term" value="C:membrane"/>
    <property type="evidence" value="ECO:0007669"/>
    <property type="project" value="UniProtKB-SubCell"/>
</dbReference>
<feature type="transmembrane region" description="Helical" evidence="8">
    <location>
        <begin position="239"/>
        <end position="260"/>
    </location>
</feature>
<dbReference type="PANTHER" id="PTHR14233">
    <property type="entry name" value="DUF914-RELATED"/>
    <property type="match status" value="1"/>
</dbReference>
<comment type="subcellular location">
    <subcellularLocation>
        <location evidence="1">Membrane</location>
        <topology evidence="1">Multi-pass membrane protein</topology>
    </subcellularLocation>
</comment>
<evidence type="ECO:0000256" key="7">
    <source>
        <dbReference type="ARBA" id="ARBA00037727"/>
    </source>
</evidence>
<keyword evidence="5 8" id="KW-1133">Transmembrane helix</keyword>
<keyword evidence="4 8" id="KW-0812">Transmembrane</keyword>
<keyword evidence="6 8" id="KW-0472">Membrane</keyword>
<feature type="transmembrane region" description="Helical" evidence="8">
    <location>
        <begin position="148"/>
        <end position="169"/>
    </location>
</feature>
<evidence type="ECO:0000256" key="4">
    <source>
        <dbReference type="ARBA" id="ARBA00022692"/>
    </source>
</evidence>
<feature type="transmembrane region" description="Helical" evidence="8">
    <location>
        <begin position="272"/>
        <end position="295"/>
    </location>
</feature>
<evidence type="ECO:0000313" key="9">
    <source>
        <dbReference type="Proteomes" id="UP000887566"/>
    </source>
</evidence>
<dbReference type="SUPFAM" id="SSF103481">
    <property type="entry name" value="Multidrug resistance efflux transporter EmrE"/>
    <property type="match status" value="2"/>
</dbReference>
<reference evidence="10" key="1">
    <citation type="submission" date="2022-11" db="UniProtKB">
        <authorList>
            <consortium name="WormBaseParasite"/>
        </authorList>
    </citation>
    <scope>IDENTIFICATION</scope>
</reference>
<dbReference type="InterPro" id="IPR052221">
    <property type="entry name" value="SLC35F_Transporter"/>
</dbReference>
<evidence type="ECO:0000256" key="1">
    <source>
        <dbReference type="ARBA" id="ARBA00004141"/>
    </source>
</evidence>
<dbReference type="InterPro" id="IPR037185">
    <property type="entry name" value="EmrE-like"/>
</dbReference>
<feature type="transmembrane region" description="Helical" evidence="8">
    <location>
        <begin position="90"/>
        <end position="109"/>
    </location>
</feature>
<comment type="function">
    <text evidence="7">Putative solute transporter.</text>
</comment>
<dbReference type="AlphaFoldDB" id="A0A914W1K6"/>
<dbReference type="Proteomes" id="UP000887566">
    <property type="component" value="Unplaced"/>
</dbReference>
<dbReference type="InterPro" id="IPR009262">
    <property type="entry name" value="SLC35_F1/F2/F6"/>
</dbReference>
<evidence type="ECO:0000256" key="3">
    <source>
        <dbReference type="ARBA" id="ARBA00022448"/>
    </source>
</evidence>